<feature type="domain" description="RSE1/DDB1/CPSF1 first beta-propeller" evidence="12">
    <location>
        <begin position="21"/>
        <end position="355"/>
    </location>
</feature>
<sequence length="1100" mass="121965">MGDRNIDNYGHYVVSAHKPTVVTHSVVGRFTGPDDLNLIIAKTSRIEFYKLTAEGLQGIADVPIYGRVSVLKLFSSANAKKDRLFLLTERYRFCILDFDAERGQLITLANGDVQDKVGRPCDDGHHGVIDPECRMIALLMYDAMMKIIPIDEKGLLHEAFNIRIDELSIRDMQFLHGCSRPTLAVLYEDTVKLRHFKTYEISLREKDLEVGGWQQSSLDRGASMIIPVPDPFGGAVVVGSTSVCYFSADASRQPIQAVKLQQTIIRSYGKVDEDGSRYILGDDNGMLSLLILAHNNQFIVGLKLEPIGRSTVPSSISYLDNGVVYLGSQRGDSQLIRLHAQPIDPSQQPPSHVEILETHMSLGPIVDFCVVDVERQGQGQVVTCSGVGTEGSLRIVRNGIGMIEQASVELPGIKGMWSLHNSLADEFDRFLVITFVGDTRILAINAEDELEEAELPGFDTDVQTLHCSNAVADQIIQVTQTQVRLLDASSRRLQQQWQPSSGAQINAATATLSQVLLASGGGNLTFLEIKDGVLAEVAHRQLPQEIACLDFTTIGDGSQHLAAIGTWTMQLLLISLPQMEQLREEQLGGEVIPRSLLFAEFEGERHLLAGLGDGHLFNFQLNPTTAALENRRKLSLGTKPITLKPFRSKGATHVFAASDRPTVIYSSNKKLLYSNVNEAEVNFMCPFHSSSFPESLALAKETGLSIGNMDEIQKLHIRSVPLGEQPRRLAHQDSSRTFAVALSQCLNLSGGEPFDCLRLMDDQTFESLDSSDLKPDEWVFSLATMTLGDSPHYYLMGTAYVAEAELEPSKGRILVYEVRDRKLHLVAEKETRGAVYNLAHFQGKLLAGINSRVQLFKWGQKEDGAWELTTETGHSGHVLALYLATRGDFIIVGDVMKSMQLLMYKPEEQKMEVRARDFHSNWMTAVEVLDDDKYIGAENSYNLFTVRKNSDAAADEERGRLEETGAFHLGDFVNTFRHGSLVMRLPDSEAAQIPTLIFGTVSGTIGVIASLNKQQFLFFEKLQACLRKVIKGVGGLDHAHWRSFHSERTTQECRNFVDGDLIEQFLDLDREKIEAIAKDMGGETSGEDLVKAVEEMAQLH</sequence>
<evidence type="ECO:0000259" key="12">
    <source>
        <dbReference type="Pfam" id="PF10433"/>
    </source>
</evidence>
<dbReference type="InterPro" id="IPR004871">
    <property type="entry name" value="RSE1/DDB1/CPSF1_C"/>
</dbReference>
<dbReference type="SUPFAM" id="SSF50998">
    <property type="entry name" value="Quinoprotein alcohol dehydrogenase-like"/>
    <property type="match status" value="1"/>
</dbReference>
<dbReference type="InterPro" id="IPR058543">
    <property type="entry name" value="Beta-prop_RSE1/DDB1/CPSF1_2nd"/>
</dbReference>
<gene>
    <name evidence="14" type="ORF">WJX84_011139</name>
</gene>
<feature type="domain" description="RSE1/DDB1/CPSF1 C-terminal" evidence="11">
    <location>
        <begin position="756"/>
        <end position="1067"/>
    </location>
</feature>
<comment type="pathway">
    <text evidence="3">Protein modification; protein ubiquitination.</text>
</comment>
<organism evidence="14 15">
    <name type="scientific">Apatococcus fuscideae</name>
    <dbReference type="NCBI Taxonomy" id="2026836"/>
    <lineage>
        <taxon>Eukaryota</taxon>
        <taxon>Viridiplantae</taxon>
        <taxon>Chlorophyta</taxon>
        <taxon>core chlorophytes</taxon>
        <taxon>Trebouxiophyceae</taxon>
        <taxon>Chlorellales</taxon>
        <taxon>Chlorellaceae</taxon>
        <taxon>Apatococcus</taxon>
    </lineage>
</organism>
<evidence type="ECO:0000256" key="10">
    <source>
        <dbReference type="ARBA" id="ARBA00023242"/>
    </source>
</evidence>
<keyword evidence="9" id="KW-0234">DNA repair</keyword>
<keyword evidence="7" id="KW-0227">DNA damage</keyword>
<accession>A0AAW1T958</accession>
<evidence type="ECO:0000256" key="5">
    <source>
        <dbReference type="ARBA" id="ARBA00014577"/>
    </source>
</evidence>
<evidence type="ECO:0000313" key="14">
    <source>
        <dbReference type="EMBL" id="KAK9866337.1"/>
    </source>
</evidence>
<evidence type="ECO:0000259" key="11">
    <source>
        <dbReference type="Pfam" id="PF03178"/>
    </source>
</evidence>
<dbReference type="AlphaFoldDB" id="A0AAW1T958"/>
<keyword evidence="10" id="KW-0539">Nucleus</keyword>
<evidence type="ECO:0000256" key="4">
    <source>
        <dbReference type="ARBA" id="ARBA00007453"/>
    </source>
</evidence>
<dbReference type="EMBL" id="JALJOV010000170">
    <property type="protein sequence ID" value="KAK9866337.1"/>
    <property type="molecule type" value="Genomic_DNA"/>
</dbReference>
<name>A0AAW1T958_9CHLO</name>
<comment type="caution">
    <text evidence="14">The sequence shown here is derived from an EMBL/GenBank/DDBJ whole genome shotgun (WGS) entry which is preliminary data.</text>
</comment>
<dbReference type="Gene3D" id="1.10.150.910">
    <property type="match status" value="1"/>
</dbReference>
<dbReference type="PANTHER" id="PTHR10644">
    <property type="entry name" value="DNA REPAIR/RNA PROCESSING CPSF FAMILY"/>
    <property type="match status" value="1"/>
</dbReference>
<dbReference type="Gene3D" id="2.130.10.10">
    <property type="entry name" value="YVTN repeat-like/Quinoprotein amine dehydrogenase"/>
    <property type="match status" value="3"/>
</dbReference>
<proteinExistence type="inferred from homology"/>
<evidence type="ECO:0000259" key="13">
    <source>
        <dbReference type="Pfam" id="PF23726"/>
    </source>
</evidence>
<keyword evidence="8" id="KW-0238">DNA-binding</keyword>
<evidence type="ECO:0000256" key="3">
    <source>
        <dbReference type="ARBA" id="ARBA00004906"/>
    </source>
</evidence>
<dbReference type="InterPro" id="IPR011047">
    <property type="entry name" value="Quinoprotein_ADH-like_sf"/>
</dbReference>
<dbReference type="InterPro" id="IPR018846">
    <property type="entry name" value="Beta-prop_RSE1/DDB1/CPSF1_1st"/>
</dbReference>
<keyword evidence="6" id="KW-0963">Cytoplasm</keyword>
<comment type="similarity">
    <text evidence="4">Belongs to the DDB1 family.</text>
</comment>
<keyword evidence="15" id="KW-1185">Reference proteome</keyword>
<dbReference type="Pfam" id="PF10433">
    <property type="entry name" value="Beta-prop_RSE1_1st"/>
    <property type="match status" value="1"/>
</dbReference>
<dbReference type="GO" id="GO:0005634">
    <property type="term" value="C:nucleus"/>
    <property type="evidence" value="ECO:0007669"/>
    <property type="project" value="UniProtKB-SubCell"/>
</dbReference>
<comment type="subcellular location">
    <subcellularLocation>
        <location evidence="2">Cytoplasm</location>
    </subcellularLocation>
    <subcellularLocation>
        <location evidence="1">Nucleus</location>
    </subcellularLocation>
</comment>
<dbReference type="Pfam" id="PF23726">
    <property type="entry name" value="Beta-prop_RSE1_2nd"/>
    <property type="match status" value="1"/>
</dbReference>
<dbReference type="GO" id="GO:0006281">
    <property type="term" value="P:DNA repair"/>
    <property type="evidence" value="ECO:0007669"/>
    <property type="project" value="UniProtKB-KW"/>
</dbReference>
<feature type="domain" description="RSE1/DDB1/CPSF1 second beta-propeller" evidence="13">
    <location>
        <begin position="404"/>
        <end position="709"/>
    </location>
</feature>
<dbReference type="InterPro" id="IPR050358">
    <property type="entry name" value="RSE1/DDB1/CFT1"/>
</dbReference>
<dbReference type="Pfam" id="PF03178">
    <property type="entry name" value="CPSF_A"/>
    <property type="match status" value="1"/>
</dbReference>
<dbReference type="GO" id="GO:0003677">
    <property type="term" value="F:DNA binding"/>
    <property type="evidence" value="ECO:0007669"/>
    <property type="project" value="UniProtKB-KW"/>
</dbReference>
<dbReference type="InterPro" id="IPR015943">
    <property type="entry name" value="WD40/YVTN_repeat-like_dom_sf"/>
</dbReference>
<dbReference type="Proteomes" id="UP001485043">
    <property type="component" value="Unassembled WGS sequence"/>
</dbReference>
<evidence type="ECO:0000313" key="15">
    <source>
        <dbReference type="Proteomes" id="UP001485043"/>
    </source>
</evidence>
<evidence type="ECO:0000256" key="9">
    <source>
        <dbReference type="ARBA" id="ARBA00023204"/>
    </source>
</evidence>
<dbReference type="GO" id="GO:0005737">
    <property type="term" value="C:cytoplasm"/>
    <property type="evidence" value="ECO:0007669"/>
    <property type="project" value="UniProtKB-SubCell"/>
</dbReference>
<reference evidence="14 15" key="1">
    <citation type="journal article" date="2024" name="Nat. Commun.">
        <title>Phylogenomics reveals the evolutionary origins of lichenization in chlorophyte algae.</title>
        <authorList>
            <person name="Puginier C."/>
            <person name="Libourel C."/>
            <person name="Otte J."/>
            <person name="Skaloud P."/>
            <person name="Haon M."/>
            <person name="Grisel S."/>
            <person name="Petersen M."/>
            <person name="Berrin J.G."/>
            <person name="Delaux P.M."/>
            <person name="Dal Grande F."/>
            <person name="Keller J."/>
        </authorList>
    </citation>
    <scope>NUCLEOTIDE SEQUENCE [LARGE SCALE GENOMIC DNA]</scope>
    <source>
        <strain evidence="14 15">SAG 2523</strain>
    </source>
</reference>
<dbReference type="FunFam" id="2.130.10.10:FF:000073">
    <property type="entry name" value="DNA damage-binding protein 1"/>
    <property type="match status" value="1"/>
</dbReference>
<protein>
    <recommendedName>
        <fullName evidence="5">DNA damage-binding protein 1</fullName>
    </recommendedName>
</protein>
<evidence type="ECO:0000256" key="7">
    <source>
        <dbReference type="ARBA" id="ARBA00022763"/>
    </source>
</evidence>
<evidence type="ECO:0000256" key="6">
    <source>
        <dbReference type="ARBA" id="ARBA00022490"/>
    </source>
</evidence>
<dbReference type="FunFam" id="1.10.150.910:FF:000003">
    <property type="entry name" value="DNA damage-binding protein 1a"/>
    <property type="match status" value="1"/>
</dbReference>
<evidence type="ECO:0000256" key="8">
    <source>
        <dbReference type="ARBA" id="ARBA00023125"/>
    </source>
</evidence>
<evidence type="ECO:0000256" key="2">
    <source>
        <dbReference type="ARBA" id="ARBA00004496"/>
    </source>
</evidence>
<evidence type="ECO:0000256" key="1">
    <source>
        <dbReference type="ARBA" id="ARBA00004123"/>
    </source>
</evidence>